<proteinExistence type="predicted"/>
<dbReference type="EMBL" id="ML145108">
    <property type="protein sequence ID" value="TBU60061.1"/>
    <property type="molecule type" value="Genomic_DNA"/>
</dbReference>
<gene>
    <name evidence="2" type="ORF">BD310DRAFT_359075</name>
</gene>
<protein>
    <submittedName>
        <fullName evidence="2">Uncharacterized protein</fullName>
    </submittedName>
</protein>
<evidence type="ECO:0000256" key="1">
    <source>
        <dbReference type="SAM" id="MobiDB-lite"/>
    </source>
</evidence>
<evidence type="ECO:0000313" key="3">
    <source>
        <dbReference type="Proteomes" id="UP000292082"/>
    </source>
</evidence>
<name>A0A4Q9PZD1_9APHY</name>
<feature type="compositionally biased region" description="Low complexity" evidence="1">
    <location>
        <begin position="63"/>
        <end position="76"/>
    </location>
</feature>
<reference evidence="2 3" key="1">
    <citation type="submission" date="2019-01" db="EMBL/GenBank/DDBJ databases">
        <title>Draft genome sequences of three monokaryotic isolates of the white-rot basidiomycete fungus Dichomitus squalens.</title>
        <authorList>
            <consortium name="DOE Joint Genome Institute"/>
            <person name="Lopez S.C."/>
            <person name="Andreopoulos B."/>
            <person name="Pangilinan J."/>
            <person name="Lipzen A."/>
            <person name="Riley R."/>
            <person name="Ahrendt S."/>
            <person name="Ng V."/>
            <person name="Barry K."/>
            <person name="Daum C."/>
            <person name="Grigoriev I.V."/>
            <person name="Hilden K.S."/>
            <person name="Makela M.R."/>
            <person name="de Vries R.P."/>
        </authorList>
    </citation>
    <scope>NUCLEOTIDE SEQUENCE [LARGE SCALE GENOMIC DNA]</scope>
    <source>
        <strain evidence="2 3">CBS 464.89</strain>
    </source>
</reference>
<dbReference type="Proteomes" id="UP000292082">
    <property type="component" value="Unassembled WGS sequence"/>
</dbReference>
<accession>A0A4Q9PZD1</accession>
<feature type="region of interest" description="Disordered" evidence="1">
    <location>
        <begin position="46"/>
        <end position="76"/>
    </location>
</feature>
<keyword evidence="3" id="KW-1185">Reference proteome</keyword>
<sequence>MDRRERCKRRRFARLSLCTSCPLAIRPRLSRRCTIPFQARTQSALSSASQHRLNKDVGMHTVGLSRVVPSSPGSSR</sequence>
<evidence type="ECO:0000313" key="2">
    <source>
        <dbReference type="EMBL" id="TBU60061.1"/>
    </source>
</evidence>
<dbReference type="AlphaFoldDB" id="A0A4Q9PZD1"/>
<organism evidence="2 3">
    <name type="scientific">Dichomitus squalens</name>
    <dbReference type="NCBI Taxonomy" id="114155"/>
    <lineage>
        <taxon>Eukaryota</taxon>
        <taxon>Fungi</taxon>
        <taxon>Dikarya</taxon>
        <taxon>Basidiomycota</taxon>
        <taxon>Agaricomycotina</taxon>
        <taxon>Agaricomycetes</taxon>
        <taxon>Polyporales</taxon>
        <taxon>Polyporaceae</taxon>
        <taxon>Dichomitus</taxon>
    </lineage>
</organism>